<dbReference type="AlphaFoldDB" id="A0A7W5DXW0"/>
<dbReference type="RefSeq" id="WP_184304450.1">
    <property type="nucleotide sequence ID" value="NZ_JACHXU010000005.1"/>
</dbReference>
<protein>
    <submittedName>
        <fullName evidence="2">Glycosyltransferase involved in cell wall biosynthesis</fullName>
    </submittedName>
</protein>
<accession>A0A7W5DXW0</accession>
<comment type="caution">
    <text evidence="2">The sequence shown here is derived from an EMBL/GenBank/DDBJ whole genome shotgun (WGS) entry which is preliminary data.</text>
</comment>
<name>A0A7W5DXW0_9BACT</name>
<keyword evidence="3" id="KW-1185">Reference proteome</keyword>
<dbReference type="PANTHER" id="PTHR22916:SF3">
    <property type="entry name" value="UDP-GLCNAC:BETAGAL BETA-1,3-N-ACETYLGLUCOSAMINYLTRANSFERASE-LIKE PROTEIN 1"/>
    <property type="match status" value="1"/>
</dbReference>
<gene>
    <name evidence="2" type="ORF">FHS27_001995</name>
</gene>
<dbReference type="PANTHER" id="PTHR22916">
    <property type="entry name" value="GLYCOSYLTRANSFERASE"/>
    <property type="match status" value="1"/>
</dbReference>
<evidence type="ECO:0000259" key="1">
    <source>
        <dbReference type="Pfam" id="PF00535"/>
    </source>
</evidence>
<dbReference type="Pfam" id="PF00535">
    <property type="entry name" value="Glycos_transf_2"/>
    <property type="match status" value="1"/>
</dbReference>
<reference evidence="2 3" key="1">
    <citation type="submission" date="2020-08" db="EMBL/GenBank/DDBJ databases">
        <title>Genomic Encyclopedia of Type Strains, Phase III (KMG-III): the genomes of soil and plant-associated and newly described type strains.</title>
        <authorList>
            <person name="Whitman W."/>
        </authorList>
    </citation>
    <scope>NUCLEOTIDE SEQUENCE [LARGE SCALE GENOMIC DNA]</scope>
    <source>
        <strain evidence="2 3">CECT 8075</strain>
    </source>
</reference>
<dbReference type="InterPro" id="IPR001173">
    <property type="entry name" value="Glyco_trans_2-like"/>
</dbReference>
<dbReference type="Gene3D" id="3.90.550.10">
    <property type="entry name" value="Spore Coat Polysaccharide Biosynthesis Protein SpsA, Chain A"/>
    <property type="match status" value="1"/>
</dbReference>
<organism evidence="2 3">
    <name type="scientific">Aporhodopirellula rubra</name>
    <dbReference type="NCBI Taxonomy" id="980271"/>
    <lineage>
        <taxon>Bacteria</taxon>
        <taxon>Pseudomonadati</taxon>
        <taxon>Planctomycetota</taxon>
        <taxon>Planctomycetia</taxon>
        <taxon>Pirellulales</taxon>
        <taxon>Pirellulaceae</taxon>
        <taxon>Aporhodopirellula</taxon>
    </lineage>
</organism>
<proteinExistence type="predicted"/>
<dbReference type="GO" id="GO:0016758">
    <property type="term" value="F:hexosyltransferase activity"/>
    <property type="evidence" value="ECO:0007669"/>
    <property type="project" value="UniProtKB-ARBA"/>
</dbReference>
<dbReference type="EMBL" id="JACHXU010000005">
    <property type="protein sequence ID" value="MBB3206187.1"/>
    <property type="molecule type" value="Genomic_DNA"/>
</dbReference>
<sequence>MSVGDSDVSVSVVIPAFNAERFLLEAINSVRVQAHSNIEIIVVDDGSTDRTFQIASDTPGIKVIRQSNGGIGAARNAGVKICTGELLAFLDADDLWSPDKLQRQLTIAEDFAEIDLITGRVRQFYDASHPLADTKLPEFHEGEVAGTLLIPTERFHKVGWFNTELTVGEFIDWFSRSKSLGLRSHRSDAIILERRIHDQNTGVRRRDARSEYLKTLKAHLDRRRAKEA</sequence>
<dbReference type="SUPFAM" id="SSF53448">
    <property type="entry name" value="Nucleotide-diphospho-sugar transferases"/>
    <property type="match status" value="1"/>
</dbReference>
<evidence type="ECO:0000313" key="3">
    <source>
        <dbReference type="Proteomes" id="UP000536179"/>
    </source>
</evidence>
<dbReference type="Proteomes" id="UP000536179">
    <property type="component" value="Unassembled WGS sequence"/>
</dbReference>
<dbReference type="InterPro" id="IPR029044">
    <property type="entry name" value="Nucleotide-diphossugar_trans"/>
</dbReference>
<dbReference type="CDD" id="cd00761">
    <property type="entry name" value="Glyco_tranf_GTA_type"/>
    <property type="match status" value="1"/>
</dbReference>
<feature type="domain" description="Glycosyltransferase 2-like" evidence="1">
    <location>
        <begin position="11"/>
        <end position="125"/>
    </location>
</feature>
<evidence type="ECO:0000313" key="2">
    <source>
        <dbReference type="EMBL" id="MBB3206187.1"/>
    </source>
</evidence>
<keyword evidence="2" id="KW-0808">Transferase</keyword>